<evidence type="ECO:0000256" key="6">
    <source>
        <dbReference type="ARBA" id="ARBA00022679"/>
    </source>
</evidence>
<comment type="caution">
    <text evidence="12">The sequence shown here is derived from an EMBL/GenBank/DDBJ whole genome shotgun (WGS) entry which is preliminary data.</text>
</comment>
<name>A0A4R2LL25_9FIRM</name>
<accession>A0A4R2LL25</accession>
<evidence type="ECO:0000256" key="3">
    <source>
        <dbReference type="ARBA" id="ARBA00007441"/>
    </source>
</evidence>
<keyword evidence="6" id="KW-0808">Transferase</keyword>
<keyword evidence="10" id="KW-0804">Transcription</keyword>
<dbReference type="FunFam" id="3.40.640.10:FF:000053">
    <property type="entry name" value="Aminotransferase, class I"/>
    <property type="match status" value="1"/>
</dbReference>
<evidence type="ECO:0000256" key="7">
    <source>
        <dbReference type="ARBA" id="ARBA00022898"/>
    </source>
</evidence>
<comment type="cofactor">
    <cofactor evidence="1">
        <name>pyridoxal 5'-phosphate</name>
        <dbReference type="ChEBI" id="CHEBI:597326"/>
    </cofactor>
</comment>
<keyword evidence="5" id="KW-0032">Aminotransferase</keyword>
<dbReference type="GO" id="GO:0003700">
    <property type="term" value="F:DNA-binding transcription factor activity"/>
    <property type="evidence" value="ECO:0007669"/>
    <property type="project" value="InterPro"/>
</dbReference>
<comment type="similarity">
    <text evidence="3">Belongs to the class-I pyridoxal-phosphate-dependent aminotransferase family.</text>
</comment>
<dbReference type="PANTHER" id="PTHR46577:SF1">
    <property type="entry name" value="HTH-TYPE TRANSCRIPTIONAL REGULATORY PROTEIN GABR"/>
    <property type="match status" value="1"/>
</dbReference>
<keyword evidence="13" id="KW-1185">Reference proteome</keyword>
<keyword evidence="8" id="KW-0805">Transcription regulation</keyword>
<dbReference type="OrthoDB" id="9802328at2"/>
<sequence length="493" mass="57095">MRINIKKNSNVAFYIQIKNQIKDMIYSRQTPKNYVLPSERDLAKKLDVNRSTIVRAYQELKAEGLIASDIGRGTYVIYNNAAVENTKPRNFVKSLFWHEMYSESSKKNYDDIISKIMNIDGNNRIISFAGGIPAPELFPREEFEKIQIELLKSKVENIFSHSPVTGDKLLKKEIKHLMLNRGVRIPTKEVMVTSGSQQGIDLIVRTFINVNDVILIEEPTFFGAIQLFESLGAKVVGVPTDEYGVRIDILEYLINKLNPKFIYTIPNFQNPTGVSMSIERRYELIGISKKYSIPIIEDDPYGELRYDGRQLPPLKALDKHNYVLYLSTFSKVISLGLRVGWIIAPEGVINKLSMLKQLTDLHVNTLSQHIICEFLKQGYYEKHLERIRKQYLLKRDIMTNELKRNFEGFKFENPKGGFYIWGKLPNRVDLNTLFKKSIKNGVDFVPGNFFYKNNEKNDNFIRLNFTYPKKDEIIIGIKRLMDSFDEIKSISND</sequence>
<dbReference type="PROSITE" id="PS50949">
    <property type="entry name" value="HTH_GNTR"/>
    <property type="match status" value="1"/>
</dbReference>
<dbReference type="PANTHER" id="PTHR46577">
    <property type="entry name" value="HTH-TYPE TRANSCRIPTIONAL REGULATORY PROTEIN GABR"/>
    <property type="match status" value="1"/>
</dbReference>
<dbReference type="GO" id="GO:0030170">
    <property type="term" value="F:pyridoxal phosphate binding"/>
    <property type="evidence" value="ECO:0007669"/>
    <property type="project" value="InterPro"/>
</dbReference>
<dbReference type="InterPro" id="IPR015421">
    <property type="entry name" value="PyrdxlP-dep_Trfase_major"/>
</dbReference>
<keyword evidence="7" id="KW-0663">Pyridoxal phosphate</keyword>
<dbReference type="InterPro" id="IPR036390">
    <property type="entry name" value="WH_DNA-bd_sf"/>
</dbReference>
<dbReference type="EMBL" id="SLWV01000001">
    <property type="protein sequence ID" value="TCO80095.1"/>
    <property type="molecule type" value="Genomic_DNA"/>
</dbReference>
<evidence type="ECO:0000313" key="13">
    <source>
        <dbReference type="Proteomes" id="UP000294919"/>
    </source>
</evidence>
<dbReference type="Gene3D" id="3.90.1150.10">
    <property type="entry name" value="Aspartate Aminotransferase, domain 1"/>
    <property type="match status" value="1"/>
</dbReference>
<dbReference type="InterPro" id="IPR000524">
    <property type="entry name" value="Tscrpt_reg_HTH_GntR"/>
</dbReference>
<dbReference type="InterPro" id="IPR015422">
    <property type="entry name" value="PyrdxlP-dep_Trfase_small"/>
</dbReference>
<evidence type="ECO:0000256" key="4">
    <source>
        <dbReference type="ARBA" id="ARBA00011738"/>
    </source>
</evidence>
<evidence type="ECO:0000256" key="5">
    <source>
        <dbReference type="ARBA" id="ARBA00022576"/>
    </source>
</evidence>
<dbReference type="Gene3D" id="1.10.10.10">
    <property type="entry name" value="Winged helix-like DNA-binding domain superfamily/Winged helix DNA-binding domain"/>
    <property type="match status" value="1"/>
</dbReference>
<dbReference type="InterPro" id="IPR004839">
    <property type="entry name" value="Aminotransferase_I/II_large"/>
</dbReference>
<comment type="similarity">
    <text evidence="2">In the C-terminal section; belongs to the class-I pyridoxal-phosphate-dependent aminotransferase family.</text>
</comment>
<evidence type="ECO:0000256" key="9">
    <source>
        <dbReference type="ARBA" id="ARBA00023125"/>
    </source>
</evidence>
<reference evidence="12 13" key="1">
    <citation type="submission" date="2019-03" db="EMBL/GenBank/DDBJ databases">
        <title>Genomic Encyclopedia of Type Strains, Phase IV (KMG-IV): sequencing the most valuable type-strain genomes for metagenomic binning, comparative biology and taxonomic classification.</title>
        <authorList>
            <person name="Goeker M."/>
        </authorList>
    </citation>
    <scope>NUCLEOTIDE SEQUENCE [LARGE SCALE GENOMIC DNA]</scope>
    <source>
        <strain evidence="12 13">DSM 102940</strain>
    </source>
</reference>
<dbReference type="Gene3D" id="3.40.640.10">
    <property type="entry name" value="Type I PLP-dependent aspartate aminotransferase-like (Major domain)"/>
    <property type="match status" value="1"/>
</dbReference>
<evidence type="ECO:0000256" key="10">
    <source>
        <dbReference type="ARBA" id="ARBA00023163"/>
    </source>
</evidence>
<dbReference type="Pfam" id="PF00155">
    <property type="entry name" value="Aminotran_1_2"/>
    <property type="match status" value="1"/>
</dbReference>
<organism evidence="12 13">
    <name type="scientific">Marinisporobacter balticus</name>
    <dbReference type="NCBI Taxonomy" id="2018667"/>
    <lineage>
        <taxon>Bacteria</taxon>
        <taxon>Bacillati</taxon>
        <taxon>Bacillota</taxon>
        <taxon>Clostridia</taxon>
        <taxon>Peptostreptococcales</taxon>
        <taxon>Thermotaleaceae</taxon>
        <taxon>Marinisporobacter</taxon>
    </lineage>
</organism>
<protein>
    <submittedName>
        <fullName evidence="12">DNA-binding transcriptional MocR family regulator</fullName>
    </submittedName>
</protein>
<feature type="domain" description="HTH gntR-type" evidence="11">
    <location>
        <begin position="11"/>
        <end position="79"/>
    </location>
</feature>
<dbReference type="GO" id="GO:0003677">
    <property type="term" value="F:DNA binding"/>
    <property type="evidence" value="ECO:0007669"/>
    <property type="project" value="UniProtKB-KW"/>
</dbReference>
<evidence type="ECO:0000256" key="2">
    <source>
        <dbReference type="ARBA" id="ARBA00005384"/>
    </source>
</evidence>
<keyword evidence="9 12" id="KW-0238">DNA-binding</keyword>
<dbReference type="PRINTS" id="PR00035">
    <property type="entry name" value="HTHGNTR"/>
</dbReference>
<dbReference type="SMART" id="SM00345">
    <property type="entry name" value="HTH_GNTR"/>
    <property type="match status" value="1"/>
</dbReference>
<evidence type="ECO:0000256" key="1">
    <source>
        <dbReference type="ARBA" id="ARBA00001933"/>
    </source>
</evidence>
<dbReference type="AlphaFoldDB" id="A0A4R2LL25"/>
<dbReference type="InterPro" id="IPR036388">
    <property type="entry name" value="WH-like_DNA-bd_sf"/>
</dbReference>
<proteinExistence type="inferred from homology"/>
<dbReference type="GO" id="GO:0008483">
    <property type="term" value="F:transaminase activity"/>
    <property type="evidence" value="ECO:0007669"/>
    <property type="project" value="UniProtKB-KW"/>
</dbReference>
<dbReference type="SUPFAM" id="SSF46785">
    <property type="entry name" value="Winged helix' DNA-binding domain"/>
    <property type="match status" value="1"/>
</dbReference>
<dbReference type="RefSeq" id="WP_132242011.1">
    <property type="nucleotide sequence ID" value="NZ_SLWV01000001.1"/>
</dbReference>
<evidence type="ECO:0000256" key="8">
    <source>
        <dbReference type="ARBA" id="ARBA00023015"/>
    </source>
</evidence>
<dbReference type="SUPFAM" id="SSF53383">
    <property type="entry name" value="PLP-dependent transferases"/>
    <property type="match status" value="1"/>
</dbReference>
<dbReference type="Proteomes" id="UP000294919">
    <property type="component" value="Unassembled WGS sequence"/>
</dbReference>
<evidence type="ECO:0000313" key="12">
    <source>
        <dbReference type="EMBL" id="TCO80095.1"/>
    </source>
</evidence>
<evidence type="ECO:0000259" key="11">
    <source>
        <dbReference type="PROSITE" id="PS50949"/>
    </source>
</evidence>
<dbReference type="CDD" id="cd07377">
    <property type="entry name" value="WHTH_GntR"/>
    <property type="match status" value="1"/>
</dbReference>
<comment type="subunit">
    <text evidence="4">Homodimer.</text>
</comment>
<dbReference type="InterPro" id="IPR051446">
    <property type="entry name" value="HTH_trans_reg/aminotransferase"/>
</dbReference>
<dbReference type="CDD" id="cd00609">
    <property type="entry name" value="AAT_like"/>
    <property type="match status" value="1"/>
</dbReference>
<dbReference type="InterPro" id="IPR015424">
    <property type="entry name" value="PyrdxlP-dep_Trfase"/>
</dbReference>
<dbReference type="Pfam" id="PF00392">
    <property type="entry name" value="GntR"/>
    <property type="match status" value="1"/>
</dbReference>
<gene>
    <name evidence="12" type="ORF">EV214_101334</name>
</gene>